<keyword evidence="4 9" id="KW-0067">ATP-binding</keyword>
<dbReference type="CDD" id="cd02440">
    <property type="entry name" value="AdoMet_MTases"/>
    <property type="match status" value="1"/>
</dbReference>
<dbReference type="EMBL" id="CAJNNV010030362">
    <property type="protein sequence ID" value="CAE8632286.1"/>
    <property type="molecule type" value="Genomic_DNA"/>
</dbReference>
<dbReference type="Pfam" id="PF12796">
    <property type="entry name" value="Ank_2"/>
    <property type="match status" value="1"/>
</dbReference>
<evidence type="ECO:0000256" key="6">
    <source>
        <dbReference type="ARBA" id="ARBA00034617"/>
    </source>
</evidence>
<dbReference type="InterPro" id="IPR000241">
    <property type="entry name" value="RlmKL-like_Mtase"/>
</dbReference>
<dbReference type="GO" id="GO:0005634">
    <property type="term" value="C:nucleus"/>
    <property type="evidence" value="ECO:0007669"/>
    <property type="project" value="TreeGrafter"/>
</dbReference>
<feature type="compositionally biased region" description="Low complexity" evidence="10">
    <location>
        <begin position="1229"/>
        <end position="1243"/>
    </location>
</feature>
<accession>A0A813H3J8</accession>
<evidence type="ECO:0000313" key="14">
    <source>
        <dbReference type="Proteomes" id="UP000654075"/>
    </source>
</evidence>
<dbReference type="Pfam" id="PF00580">
    <property type="entry name" value="UvrD-helicase"/>
    <property type="match status" value="2"/>
</dbReference>
<feature type="domain" description="UvrD-like helicase C-terminal" evidence="12">
    <location>
        <begin position="1588"/>
        <end position="2052"/>
    </location>
</feature>
<evidence type="ECO:0000256" key="10">
    <source>
        <dbReference type="SAM" id="MobiDB-lite"/>
    </source>
</evidence>
<dbReference type="InterPro" id="IPR027417">
    <property type="entry name" value="P-loop_NTPase"/>
</dbReference>
<dbReference type="InterPro" id="IPR029063">
    <property type="entry name" value="SAM-dependent_MTases_sf"/>
</dbReference>
<gene>
    <name evidence="13" type="ORF">PGLA1383_LOCUS48268</name>
</gene>
<keyword evidence="14" id="KW-1185">Reference proteome</keyword>
<dbReference type="Gene3D" id="3.40.50.300">
    <property type="entry name" value="P-loop containing nucleotide triphosphate hydrolases"/>
    <property type="match status" value="4"/>
</dbReference>
<feature type="region of interest" description="Disordered" evidence="10">
    <location>
        <begin position="1222"/>
        <end position="1255"/>
    </location>
</feature>
<evidence type="ECO:0000256" key="1">
    <source>
        <dbReference type="ARBA" id="ARBA00022741"/>
    </source>
</evidence>
<dbReference type="Pfam" id="PF01170">
    <property type="entry name" value="UPF0020"/>
    <property type="match status" value="1"/>
</dbReference>
<dbReference type="Pfam" id="PF13361">
    <property type="entry name" value="UvrD_C"/>
    <property type="match status" value="2"/>
</dbReference>
<dbReference type="GO" id="GO:0000725">
    <property type="term" value="P:recombinational repair"/>
    <property type="evidence" value="ECO:0007669"/>
    <property type="project" value="TreeGrafter"/>
</dbReference>
<feature type="region of interest" description="Disordered" evidence="10">
    <location>
        <begin position="408"/>
        <end position="429"/>
    </location>
</feature>
<evidence type="ECO:0000256" key="5">
    <source>
        <dbReference type="ARBA" id="ARBA00023235"/>
    </source>
</evidence>
<dbReference type="PROSITE" id="PS51217">
    <property type="entry name" value="UVRD_HELICASE_CTER"/>
    <property type="match status" value="1"/>
</dbReference>
<feature type="region of interest" description="Disordered" evidence="10">
    <location>
        <begin position="971"/>
        <end position="1002"/>
    </location>
</feature>
<feature type="domain" description="UvrD-like helicase ATP-binding" evidence="11">
    <location>
        <begin position="1046"/>
        <end position="1587"/>
    </location>
</feature>
<feature type="compositionally biased region" description="Acidic residues" evidence="10">
    <location>
        <begin position="1879"/>
        <end position="1912"/>
    </location>
</feature>
<dbReference type="InterPro" id="IPR002110">
    <property type="entry name" value="Ankyrin_rpt"/>
</dbReference>
<dbReference type="PANTHER" id="PTHR11070">
    <property type="entry name" value="UVRD / RECB / PCRA DNA HELICASE FAMILY MEMBER"/>
    <property type="match status" value="1"/>
</dbReference>
<reference evidence="13" key="1">
    <citation type="submission" date="2021-02" db="EMBL/GenBank/DDBJ databases">
        <authorList>
            <person name="Dougan E. K."/>
            <person name="Rhodes N."/>
            <person name="Thang M."/>
            <person name="Chan C."/>
        </authorList>
    </citation>
    <scope>NUCLEOTIDE SEQUENCE</scope>
</reference>
<dbReference type="SUPFAM" id="SSF52540">
    <property type="entry name" value="P-loop containing nucleoside triphosphate hydrolases"/>
    <property type="match status" value="2"/>
</dbReference>
<dbReference type="EC" id="5.6.2.4" evidence="7"/>
<proteinExistence type="predicted"/>
<keyword evidence="5" id="KW-0413">Isomerase</keyword>
<protein>
    <recommendedName>
        <fullName evidence="7">DNA 3'-5' helicase</fullName>
        <ecNumber evidence="7">5.6.2.4</ecNumber>
    </recommendedName>
</protein>
<evidence type="ECO:0000259" key="12">
    <source>
        <dbReference type="PROSITE" id="PS51217"/>
    </source>
</evidence>
<dbReference type="Gene3D" id="1.10.486.10">
    <property type="entry name" value="PCRA, domain 4"/>
    <property type="match status" value="1"/>
</dbReference>
<feature type="region of interest" description="Disordered" evidence="10">
    <location>
        <begin position="1871"/>
        <end position="1915"/>
    </location>
</feature>
<feature type="binding site" evidence="9">
    <location>
        <begin position="1067"/>
        <end position="1074"/>
    </location>
    <ligand>
        <name>ATP</name>
        <dbReference type="ChEBI" id="CHEBI:30616"/>
    </ligand>
</feature>
<evidence type="ECO:0000256" key="7">
    <source>
        <dbReference type="ARBA" id="ARBA00034808"/>
    </source>
</evidence>
<comment type="catalytic activity">
    <reaction evidence="6">
        <text>Couples ATP hydrolysis with the unwinding of duplex DNA by translocating in the 3'-5' direction.</text>
        <dbReference type="EC" id="5.6.2.4"/>
    </reaction>
</comment>
<dbReference type="InterPro" id="IPR014016">
    <property type="entry name" value="UvrD-like_ATP-bd"/>
</dbReference>
<dbReference type="GO" id="GO:0016787">
    <property type="term" value="F:hydrolase activity"/>
    <property type="evidence" value="ECO:0007669"/>
    <property type="project" value="UniProtKB-UniRule"/>
</dbReference>
<dbReference type="GO" id="GO:0043138">
    <property type="term" value="F:3'-5' DNA helicase activity"/>
    <property type="evidence" value="ECO:0007669"/>
    <property type="project" value="UniProtKB-EC"/>
</dbReference>
<sequence length="2175" mass="239084">MAHLALLPRPDVPALGNASLDKLVVRLCKGDSGEALRESLARLKAAPVVQAVLAFVTAATGLELQGGWQEREEQVVAESAAGSSEAVLDAEGRWAALQRNYSVIPTGVLDQLAWLVGSSTRWPMAEELLEASGVGTVRRFRASCVTRSRNDTGFDCMDLMKVVGGGALSAHSFGQDPRWKVDLKKYDVEVYGFLFHDSFVCGLLLGGQWRRNINEDKYSCSSVPFGERSSRPYTVGDHQPWFMPRLRPSTSMLLLLLAGLQPNETMLDPFGGCGTIAIEAAVHFDGVRAITSDNHQLVTCSAIKNCVLARPHLAVGSTVSAKDWDARNLVKVEDASVDRVVTDLPFGNKCRWDVAVGLPAALSEVARVLRPGGRAVFLMKGYRRLEALLFEADGTSQEDADCVEEVEDVEDDAEGADPSGPEAGAEAEPCTTNSFDAGTMEAMTAGGAEVLEGSASNQTVCIQGKFDLVERRPVAIGGYLCYAIVLLRKTCEGVATSGTEPPAEGPHKLAESPGVWDARPAALLVPAVLLGSGAWSTRRRAARRQVPLKARTACRQSATGKATQASDAPEVAEATLVTLPFAAEFYEACRNGNKRTNQKWIKELLSQYPEEMRSLVGTPEDRRDKTSPFSYACWFGLADVVETMASRYADEVRSSVHIGMSSTCRAGKGEILDVLIKHFPEECRLVVPTELSEACRNSRTNIAVTMVLRFPLECQRAVVNPHSYDRTTPFYWACRNGLAKVVRLMLQEFPDEVAAGLSQADTGGRTALAWACESGHDDVVKYLLKHLPDASQDFDLELATEGTFDFPKGTSDTQLPEMVTPEGKEELRAQNFKMIGSHSAVKQCRWTRSALRGEGQCYKHTFYGISSHRCMEGTPSLACANKCTFCWRGHANPVTTSWKYQTDDPEWIVEESIRNHLEMVEQVAVSPKALPSRVEEARKVGVELASSASDLPTPDIRAWFGCRPIGGTATPATRVSAAPHTDAGKDIRTSGEQCGPDATSTEGQAMQTVGSHVAGLRPPSALLVAQAEQVRAREDRLDICWARAVRRSDDGHARHLQDVSRPLVIMAGAGTGKTTTLLARVLHLIRSGGANPKHIVLLTFTNSSADDIADRLAGSLGHNMAKQVTCTTIHSFSLALLRCFGSRLGFSSAVRVAEKTLLYSILRDAWDWSVLEAERHCCAKWLDLDILGPRRWQQIFQILAQTDPEGFRECLLESPPPTTPQLLRQAASEQQEQNEQQEQQEPRPQQHPSRKLHTHRTEHRIVPLATLLQALDGPSPSLRLGYFQYGVFFFGAKGQGEDGLRWWAAPKAFKLQGTKSAVAGTQVPKFAVLECVELLPPLAGTLPVETGVDLPRALRDALYRAPLAQARVCFRVPVMPPKGSPAALRAKEDPRWRQLLARSIFLVLRQRYAPNGEEGVPRPECLPPLFEHPKKGVLPGMLKKITMAKRDGMQPNEFMLTKRPGCLAYCYACYKERLRKDGLVDFDDMLVLAAKLLQEDDVRQVVRAQQRHVLVDEFQDVSQRQLEVVKQLVETRISQEASFKRSFCAVGDDDQTIYTWNGSTTEIFKLLQDHTGPQTKLVQLTENYRSSRRILQLAHMTLTQNSRRVPKELQACSAWAEDEAECPPPLLVECGTPDDEACAIADELEVLLGRKQAESENSFFPASAACHQHPREIAVLFRCFNFNRGKAHHPLVQELQRRQIPYFVVRDQPLWEQAFAQDLLAYLRLTACEPGDFSDFAFLRALSRPSRGCGPVVVQRLLERQKQLAEAAEAEGAHHGRASAVPSLLAVAQQLVRFGSRHEHAAGAADGYLGTPTLRPPDLSRKVLAGLEGFLGQLAELRVACATLRVDQALELVARVTGYADWYLARQVKTRGGGPKLAEEEDEEEGGQAEDEDDEDVDCEDDAEGDNGEQDGEAGVKLPQKIADLVAAAGCFAERWEGLPFARSGGEVDQLGTKTVPTLFELCGQRLMKMAAASPEVRTLLAEELPETLLDQLCAECGRRGRLQTADFLTRVAMDPKDAAAIGVSSRRRRRPSGPSSATRGVCISTIHAAKGLEWPTVFVARWNEEFLPMAPQQIEKLGPDGRVQKCAPTEWQAAEHQEEERRLAHVATTRAQKRLVLTYVRSFSSWKLEKAALSSLPLPEPLLPEGSRNAALWKRVRPKTAEELAWSAEGDASE</sequence>
<evidence type="ECO:0000313" key="13">
    <source>
        <dbReference type="EMBL" id="CAE8632286.1"/>
    </source>
</evidence>
<keyword evidence="3 9" id="KW-0347">Helicase</keyword>
<dbReference type="PROSITE" id="PS51198">
    <property type="entry name" value="UVRD_HELICASE_ATP_BIND"/>
    <property type="match status" value="1"/>
</dbReference>
<dbReference type="Proteomes" id="UP000654075">
    <property type="component" value="Unassembled WGS sequence"/>
</dbReference>
<dbReference type="SUPFAM" id="SSF53335">
    <property type="entry name" value="S-adenosyl-L-methionine-dependent methyltransferases"/>
    <property type="match status" value="1"/>
</dbReference>
<dbReference type="OrthoDB" id="271553at2759"/>
<name>A0A813H3J8_POLGL</name>
<dbReference type="GO" id="GO:0003677">
    <property type="term" value="F:DNA binding"/>
    <property type="evidence" value="ECO:0007669"/>
    <property type="project" value="InterPro"/>
</dbReference>
<dbReference type="InterPro" id="IPR000212">
    <property type="entry name" value="DNA_helicase_UvrD/REP"/>
</dbReference>
<dbReference type="Gene3D" id="3.40.50.150">
    <property type="entry name" value="Vaccinia Virus protein VP39"/>
    <property type="match status" value="1"/>
</dbReference>
<dbReference type="SUPFAM" id="SSF48403">
    <property type="entry name" value="Ankyrin repeat"/>
    <property type="match status" value="1"/>
</dbReference>
<evidence type="ECO:0000259" key="11">
    <source>
        <dbReference type="PROSITE" id="PS51198"/>
    </source>
</evidence>
<dbReference type="InterPro" id="IPR036770">
    <property type="entry name" value="Ankyrin_rpt-contain_sf"/>
</dbReference>
<keyword evidence="1 9" id="KW-0547">Nucleotide-binding</keyword>
<evidence type="ECO:0000256" key="9">
    <source>
        <dbReference type="PROSITE-ProRule" id="PRU00560"/>
    </source>
</evidence>
<dbReference type="GO" id="GO:0043527">
    <property type="term" value="C:tRNA methyltransferase complex"/>
    <property type="evidence" value="ECO:0007669"/>
    <property type="project" value="UniProtKB-ARBA"/>
</dbReference>
<evidence type="ECO:0000256" key="8">
    <source>
        <dbReference type="ARBA" id="ARBA00048988"/>
    </source>
</evidence>
<dbReference type="Gene3D" id="3.20.20.70">
    <property type="entry name" value="Aldolase class I"/>
    <property type="match status" value="1"/>
</dbReference>
<dbReference type="SMART" id="SM00248">
    <property type="entry name" value="ANK"/>
    <property type="match status" value="3"/>
</dbReference>
<evidence type="ECO:0000256" key="3">
    <source>
        <dbReference type="ARBA" id="ARBA00022806"/>
    </source>
</evidence>
<comment type="caution">
    <text evidence="13">The sequence shown here is derived from an EMBL/GenBank/DDBJ whole genome shotgun (WGS) entry which is preliminary data.</text>
</comment>
<dbReference type="GO" id="GO:0005524">
    <property type="term" value="F:ATP binding"/>
    <property type="evidence" value="ECO:0007669"/>
    <property type="project" value="UniProtKB-UniRule"/>
</dbReference>
<dbReference type="Gene3D" id="1.25.40.20">
    <property type="entry name" value="Ankyrin repeat-containing domain"/>
    <property type="match status" value="1"/>
</dbReference>
<dbReference type="PANTHER" id="PTHR11070:SF2">
    <property type="entry name" value="ATP-DEPENDENT DNA HELICASE SRS2"/>
    <property type="match status" value="1"/>
</dbReference>
<dbReference type="InterPro" id="IPR013785">
    <property type="entry name" value="Aldolase_TIM"/>
</dbReference>
<evidence type="ECO:0000256" key="4">
    <source>
        <dbReference type="ARBA" id="ARBA00022840"/>
    </source>
</evidence>
<comment type="catalytic activity">
    <reaction evidence="8">
        <text>ATP + H2O = ADP + phosphate + H(+)</text>
        <dbReference type="Rhea" id="RHEA:13065"/>
        <dbReference type="ChEBI" id="CHEBI:15377"/>
        <dbReference type="ChEBI" id="CHEBI:15378"/>
        <dbReference type="ChEBI" id="CHEBI:30616"/>
        <dbReference type="ChEBI" id="CHEBI:43474"/>
        <dbReference type="ChEBI" id="CHEBI:456216"/>
        <dbReference type="EC" id="5.6.2.4"/>
    </reaction>
</comment>
<evidence type="ECO:0000256" key="2">
    <source>
        <dbReference type="ARBA" id="ARBA00022801"/>
    </source>
</evidence>
<dbReference type="InterPro" id="IPR014017">
    <property type="entry name" value="DNA_helicase_UvrD-like_C"/>
</dbReference>
<keyword evidence="2 9" id="KW-0378">Hydrolase</keyword>
<organism evidence="13 14">
    <name type="scientific">Polarella glacialis</name>
    <name type="common">Dinoflagellate</name>
    <dbReference type="NCBI Taxonomy" id="89957"/>
    <lineage>
        <taxon>Eukaryota</taxon>
        <taxon>Sar</taxon>
        <taxon>Alveolata</taxon>
        <taxon>Dinophyceae</taxon>
        <taxon>Suessiales</taxon>
        <taxon>Suessiaceae</taxon>
        <taxon>Polarella</taxon>
    </lineage>
</organism>